<evidence type="ECO:0000259" key="9">
    <source>
        <dbReference type="PROSITE" id="PS50928"/>
    </source>
</evidence>
<keyword evidence="2 8" id="KW-0813">Transport</keyword>
<dbReference type="PANTHER" id="PTHR43357">
    <property type="entry name" value="INNER MEMBRANE ABC TRANSPORTER PERMEASE PROTEIN YDCV"/>
    <property type="match status" value="1"/>
</dbReference>
<feature type="transmembrane region" description="Helical" evidence="8">
    <location>
        <begin position="67"/>
        <end position="87"/>
    </location>
</feature>
<keyword evidence="4" id="KW-0997">Cell inner membrane</keyword>
<dbReference type="GO" id="GO:0005886">
    <property type="term" value="C:plasma membrane"/>
    <property type="evidence" value="ECO:0007669"/>
    <property type="project" value="UniProtKB-SubCell"/>
</dbReference>
<feature type="transmembrane region" description="Helical" evidence="8">
    <location>
        <begin position="126"/>
        <end position="152"/>
    </location>
</feature>
<evidence type="ECO:0000256" key="1">
    <source>
        <dbReference type="ARBA" id="ARBA00004429"/>
    </source>
</evidence>
<evidence type="ECO:0000256" key="3">
    <source>
        <dbReference type="ARBA" id="ARBA00022475"/>
    </source>
</evidence>
<dbReference type="Pfam" id="PF00528">
    <property type="entry name" value="BPD_transp_1"/>
    <property type="match status" value="1"/>
</dbReference>
<dbReference type="EMBL" id="SHKI01000009">
    <property type="protein sequence ID" value="RZT59463.1"/>
    <property type="molecule type" value="Genomic_DNA"/>
</dbReference>
<feature type="transmembrane region" description="Helical" evidence="8">
    <location>
        <begin position="230"/>
        <end position="249"/>
    </location>
</feature>
<protein>
    <submittedName>
        <fullName evidence="10">Putative spermidine/putrescine transport system permease protein</fullName>
    </submittedName>
</protein>
<dbReference type="SUPFAM" id="SSF161098">
    <property type="entry name" value="MetI-like"/>
    <property type="match status" value="1"/>
</dbReference>
<keyword evidence="6 8" id="KW-1133">Transmembrane helix</keyword>
<feature type="transmembrane region" description="Helical" evidence="8">
    <location>
        <begin position="99"/>
        <end position="120"/>
    </location>
</feature>
<keyword evidence="3" id="KW-1003">Cell membrane</keyword>
<evidence type="ECO:0000313" key="10">
    <source>
        <dbReference type="EMBL" id="RZT59463.1"/>
    </source>
</evidence>
<comment type="similarity">
    <text evidence="8">Belongs to the binding-protein-dependent transport system permease family.</text>
</comment>
<keyword evidence="5 8" id="KW-0812">Transmembrane</keyword>
<comment type="subcellular location">
    <subcellularLocation>
        <location evidence="1">Cell inner membrane</location>
        <topology evidence="1">Multi-pass membrane protein</topology>
    </subcellularLocation>
    <subcellularLocation>
        <location evidence="8">Cell membrane</location>
        <topology evidence="8">Multi-pass membrane protein</topology>
    </subcellularLocation>
</comment>
<organism evidence="10 11">
    <name type="scientific">Leucobacter luti</name>
    <dbReference type="NCBI Taxonomy" id="340320"/>
    <lineage>
        <taxon>Bacteria</taxon>
        <taxon>Bacillati</taxon>
        <taxon>Actinomycetota</taxon>
        <taxon>Actinomycetes</taxon>
        <taxon>Micrococcales</taxon>
        <taxon>Microbacteriaceae</taxon>
        <taxon>Leucobacter</taxon>
    </lineage>
</organism>
<feature type="domain" description="ABC transmembrane type-1" evidence="9">
    <location>
        <begin position="61"/>
        <end position="249"/>
    </location>
</feature>
<evidence type="ECO:0000256" key="4">
    <source>
        <dbReference type="ARBA" id="ARBA00022519"/>
    </source>
</evidence>
<evidence type="ECO:0000256" key="2">
    <source>
        <dbReference type="ARBA" id="ARBA00022448"/>
    </source>
</evidence>
<evidence type="ECO:0000256" key="6">
    <source>
        <dbReference type="ARBA" id="ARBA00022989"/>
    </source>
</evidence>
<dbReference type="RefSeq" id="WP_130455803.1">
    <property type="nucleotide sequence ID" value="NZ_QYAG01000002.1"/>
</dbReference>
<feature type="transmembrane region" description="Helical" evidence="8">
    <location>
        <begin position="173"/>
        <end position="195"/>
    </location>
</feature>
<gene>
    <name evidence="10" type="ORF">EV139_3135</name>
</gene>
<dbReference type="CDD" id="cd06261">
    <property type="entry name" value="TM_PBP2"/>
    <property type="match status" value="1"/>
</dbReference>
<keyword evidence="7 8" id="KW-0472">Membrane</keyword>
<name>A0A4Q7TGR3_9MICO</name>
<feature type="transmembrane region" description="Helical" evidence="8">
    <location>
        <begin position="7"/>
        <end position="30"/>
    </location>
</feature>
<dbReference type="InterPro" id="IPR035906">
    <property type="entry name" value="MetI-like_sf"/>
</dbReference>
<evidence type="ECO:0000256" key="7">
    <source>
        <dbReference type="ARBA" id="ARBA00023136"/>
    </source>
</evidence>
<dbReference type="PROSITE" id="PS50928">
    <property type="entry name" value="ABC_TM1"/>
    <property type="match status" value="1"/>
</dbReference>
<dbReference type="GO" id="GO:0055085">
    <property type="term" value="P:transmembrane transport"/>
    <property type="evidence" value="ECO:0007669"/>
    <property type="project" value="InterPro"/>
</dbReference>
<dbReference type="PANTHER" id="PTHR43357:SF4">
    <property type="entry name" value="INNER MEMBRANE ABC TRANSPORTER PERMEASE PROTEIN YDCV"/>
    <property type="match status" value="1"/>
</dbReference>
<reference evidence="10 11" key="1">
    <citation type="journal article" date="2015" name="Stand. Genomic Sci.">
        <title>Genomic Encyclopedia of Bacterial and Archaeal Type Strains, Phase III: the genomes of soil and plant-associated and newly described type strains.</title>
        <authorList>
            <person name="Whitman W.B."/>
            <person name="Woyke T."/>
            <person name="Klenk H.P."/>
            <person name="Zhou Y."/>
            <person name="Lilburn T.G."/>
            <person name="Beck B.J."/>
            <person name="De Vos P."/>
            <person name="Vandamme P."/>
            <person name="Eisen J.A."/>
            <person name="Garrity G."/>
            <person name="Hugenholtz P."/>
            <person name="Kyrpides N.C."/>
        </authorList>
    </citation>
    <scope>NUCLEOTIDE SEQUENCE [LARGE SCALE GENOMIC DNA]</scope>
    <source>
        <strain evidence="10 11">RF6</strain>
    </source>
</reference>
<dbReference type="Proteomes" id="UP000291832">
    <property type="component" value="Unassembled WGS sequence"/>
</dbReference>
<keyword evidence="11" id="KW-1185">Reference proteome</keyword>
<accession>A0A4Q7TGR3</accession>
<dbReference type="AlphaFoldDB" id="A0A4Q7TGR3"/>
<evidence type="ECO:0000256" key="8">
    <source>
        <dbReference type="RuleBase" id="RU363032"/>
    </source>
</evidence>
<dbReference type="Gene3D" id="1.10.3720.10">
    <property type="entry name" value="MetI-like"/>
    <property type="match status" value="1"/>
</dbReference>
<dbReference type="InterPro" id="IPR000515">
    <property type="entry name" value="MetI-like"/>
</dbReference>
<dbReference type="OrthoDB" id="9810794at2"/>
<evidence type="ECO:0000313" key="11">
    <source>
        <dbReference type="Proteomes" id="UP000291832"/>
    </source>
</evidence>
<sequence length="263" mass="28547">MKLKIGLSVFAVIVVIWLVAPTLVIIPISFTDQASFNFPPKGWSTRWYENFFTDTGWLKAFWASARVAVLTAIVATIAGVCAALALVKMRPRWASWLQQYFMLPLLVPGIVIAIGLYAIFLSTGLLGTLLGFVLAHTVVSLPLVLTNVLASLRGVDTRLGDAAATLGANRWDTFRLVTLPLIAPGVLSGALLAFVTSFDEVILSLFIQTPYLQTLPVKIFRSVTKDTDPTVAAVSVMVMLVSVTVMLIAQFSGRRSRGPVLPR</sequence>
<evidence type="ECO:0000256" key="5">
    <source>
        <dbReference type="ARBA" id="ARBA00022692"/>
    </source>
</evidence>
<comment type="caution">
    <text evidence="10">The sequence shown here is derived from an EMBL/GenBank/DDBJ whole genome shotgun (WGS) entry which is preliminary data.</text>
</comment>
<proteinExistence type="inferred from homology"/>